<comment type="caution">
    <text evidence="2">The sequence shown here is derived from an EMBL/GenBank/DDBJ whole genome shotgun (WGS) entry which is preliminary data.</text>
</comment>
<gene>
    <name evidence="2" type="ORF">GALL_302400</name>
</gene>
<sequence length="198" mass="21635">MYGCNRLMSHRLSLNALQAGGTHVCMERTCTPAAGKKMPSAKLGQGGMKMRGASACGRRCRARRAARGAVRRHAGGVRARQQRNDQDESGSDCGSHCAWAQDRQQDRHGVVSKLRESLALPLSSAGDELSYANRVPHKISGAKSATCRAWRAAAWRAPGGLPRFCRLRPTHIDPMRQAAVFVRSFCRLSATVTRRRPA</sequence>
<organism evidence="2">
    <name type="scientific">mine drainage metagenome</name>
    <dbReference type="NCBI Taxonomy" id="410659"/>
    <lineage>
        <taxon>unclassified sequences</taxon>
        <taxon>metagenomes</taxon>
        <taxon>ecological metagenomes</taxon>
    </lineage>
</organism>
<dbReference type="AlphaFoldDB" id="A0A1J5R749"/>
<evidence type="ECO:0000256" key="1">
    <source>
        <dbReference type="SAM" id="MobiDB-lite"/>
    </source>
</evidence>
<evidence type="ECO:0000313" key="2">
    <source>
        <dbReference type="EMBL" id="OIQ87876.1"/>
    </source>
</evidence>
<name>A0A1J5R749_9ZZZZ</name>
<accession>A0A1J5R749</accession>
<proteinExistence type="predicted"/>
<reference evidence="2" key="1">
    <citation type="submission" date="2016-10" db="EMBL/GenBank/DDBJ databases">
        <title>Sequence of Gallionella enrichment culture.</title>
        <authorList>
            <person name="Poehlein A."/>
            <person name="Muehling M."/>
            <person name="Daniel R."/>
        </authorList>
    </citation>
    <scope>NUCLEOTIDE SEQUENCE</scope>
</reference>
<feature type="region of interest" description="Disordered" evidence="1">
    <location>
        <begin position="67"/>
        <end position="92"/>
    </location>
</feature>
<protein>
    <submittedName>
        <fullName evidence="2">Uncharacterized protein</fullName>
    </submittedName>
</protein>
<dbReference type="EMBL" id="MLJW01000399">
    <property type="protein sequence ID" value="OIQ87876.1"/>
    <property type="molecule type" value="Genomic_DNA"/>
</dbReference>